<evidence type="ECO:0000313" key="3">
    <source>
        <dbReference type="Proteomes" id="UP000238274"/>
    </source>
</evidence>
<dbReference type="EMBL" id="PKSM01000048">
    <property type="protein sequence ID" value="POW19479.1"/>
    <property type="molecule type" value="Genomic_DNA"/>
</dbReference>
<sequence>MSETNNLENPLLAVGVVRNNLPANLGSYRDRVDSPDSSNHGLPIGGQLPATDARVASPPLATHPYGTPVYAAEARAVPHFLESRIALPKYNPEPFGRKPVKIKTQNLQGVMFNGTNMEIGDFITRVERAAQLDGAQGSDICLQIVFFMQGEALAKEVQEMVERENYDWEKLKEWFVQRWGSMMPLLKHTRAELDTFIAQAQAFGSTPSANSCQILKHCAYLLRCRQMTNVEDIRHAVLTCIARPIRIAVTKELIRDNQMQQAVDGSHILPPYRTIMEYISRELKTMSILDIEDWSKEPQSAGKRVSVRTNASSPSIPPKDRAMDDLSKTLAGRNVQRQPGFASASHVPYKPAQYERPPSSLKMPLFSAMDTSVLHVL</sequence>
<organism evidence="2 3">
    <name type="scientific">Puccinia striiformis</name>
    <dbReference type="NCBI Taxonomy" id="27350"/>
    <lineage>
        <taxon>Eukaryota</taxon>
        <taxon>Fungi</taxon>
        <taxon>Dikarya</taxon>
        <taxon>Basidiomycota</taxon>
        <taxon>Pucciniomycotina</taxon>
        <taxon>Pucciniomycetes</taxon>
        <taxon>Pucciniales</taxon>
        <taxon>Pucciniaceae</taxon>
        <taxon>Puccinia</taxon>
    </lineage>
</organism>
<comment type="caution">
    <text evidence="2">The sequence shown here is derived from an EMBL/GenBank/DDBJ whole genome shotgun (WGS) entry which is preliminary data.</text>
</comment>
<name>A0A2S4WCK1_9BASI</name>
<accession>A0A2S4WCK1</accession>
<reference evidence="3" key="3">
    <citation type="journal article" date="2018" name="Mol. Plant Microbe Interact.">
        <title>Genome sequence resources for the wheat stripe rust pathogen (Puccinia striiformis f. sp. tritici) and the barley stripe rust pathogen (Puccinia striiformis f. sp. hordei).</title>
        <authorList>
            <person name="Xia C."/>
            <person name="Wang M."/>
            <person name="Yin C."/>
            <person name="Cornejo O.E."/>
            <person name="Hulbert S.H."/>
            <person name="Chen X."/>
        </authorList>
    </citation>
    <scope>NUCLEOTIDE SEQUENCE [LARGE SCALE GENOMIC DNA]</scope>
    <source>
        <strain evidence="3">93TX-2</strain>
    </source>
</reference>
<feature type="compositionally biased region" description="Basic and acidic residues" evidence="1">
    <location>
        <begin position="318"/>
        <end position="327"/>
    </location>
</feature>
<dbReference type="VEuPathDB" id="FungiDB:PSHT_04623"/>
<dbReference type="VEuPathDB" id="FungiDB:PSTT_00420"/>
<feature type="region of interest" description="Disordered" evidence="1">
    <location>
        <begin position="299"/>
        <end position="355"/>
    </location>
</feature>
<dbReference type="AlphaFoldDB" id="A0A2S4WCK1"/>
<reference evidence="3" key="2">
    <citation type="journal article" date="2018" name="BMC Genomics">
        <title>Genomic insights into host adaptation between the wheat stripe rust pathogen (Puccinia striiformis f. sp. tritici) and the barley stripe rust pathogen (Puccinia striiformis f. sp. hordei).</title>
        <authorList>
            <person name="Xia C."/>
            <person name="Wang M."/>
            <person name="Yin C."/>
            <person name="Cornejo O.E."/>
            <person name="Hulbert S.H."/>
            <person name="Chen X."/>
        </authorList>
    </citation>
    <scope>NUCLEOTIDE SEQUENCE [LARGE SCALE GENOMIC DNA]</scope>
    <source>
        <strain evidence="3">93TX-2</strain>
    </source>
</reference>
<dbReference type="OrthoDB" id="2506278at2759"/>
<gene>
    <name evidence="2" type="ORF">PSHT_04623</name>
</gene>
<protein>
    <submittedName>
        <fullName evidence="2">Uncharacterized protein</fullName>
    </submittedName>
</protein>
<reference evidence="2 3" key="1">
    <citation type="submission" date="2017-12" db="EMBL/GenBank/DDBJ databases">
        <title>Gene loss provides genomic basis for host adaptation in cereal stripe rust fungi.</title>
        <authorList>
            <person name="Xia C."/>
        </authorList>
    </citation>
    <scope>NUCLEOTIDE SEQUENCE [LARGE SCALE GENOMIC DNA]</scope>
    <source>
        <strain evidence="2 3">93TX-2</strain>
    </source>
</reference>
<dbReference type="Proteomes" id="UP000238274">
    <property type="component" value="Unassembled WGS sequence"/>
</dbReference>
<keyword evidence="3" id="KW-1185">Reference proteome</keyword>
<proteinExistence type="predicted"/>
<evidence type="ECO:0000256" key="1">
    <source>
        <dbReference type="SAM" id="MobiDB-lite"/>
    </source>
</evidence>
<evidence type="ECO:0000313" key="2">
    <source>
        <dbReference type="EMBL" id="POW19479.1"/>
    </source>
</evidence>